<dbReference type="PROSITE" id="PS01009">
    <property type="entry name" value="CRISP_1"/>
    <property type="match status" value="1"/>
</dbReference>
<dbReference type="SUPFAM" id="SSF55797">
    <property type="entry name" value="PR-1-like"/>
    <property type="match status" value="1"/>
</dbReference>
<dbReference type="PANTHER" id="PTHR10334">
    <property type="entry name" value="CYSTEINE-RICH SECRETORY PROTEIN-RELATED"/>
    <property type="match status" value="1"/>
</dbReference>
<accession>A0A199VN09</accession>
<dbReference type="Gene3D" id="3.40.33.10">
    <property type="entry name" value="CAP"/>
    <property type="match status" value="1"/>
</dbReference>
<dbReference type="CDD" id="cd05381">
    <property type="entry name" value="CAP_PR-1"/>
    <property type="match status" value="1"/>
</dbReference>
<dbReference type="PRINTS" id="PR00837">
    <property type="entry name" value="V5TPXLIKE"/>
</dbReference>
<evidence type="ECO:0000259" key="3">
    <source>
        <dbReference type="SMART" id="SM00198"/>
    </source>
</evidence>
<dbReference type="InterPro" id="IPR035940">
    <property type="entry name" value="CAP_sf"/>
</dbReference>
<dbReference type="EMBL" id="LSRQ01001251">
    <property type="protein sequence ID" value="OAY78572.1"/>
    <property type="molecule type" value="Genomic_DNA"/>
</dbReference>
<protein>
    <submittedName>
        <fullName evidence="4">Pathogenesis-related protein PR-1</fullName>
    </submittedName>
</protein>
<sequence>MASPALFFFLLLISSTSFLLSTSQYLSPPPPTAPPSPPPPPPPPTTPPPPDASQPTLPNPFNGVFRPVSFTNGRGYYRSMAREFLMAHNRIRALVGATPLRWDQHLARYARRWSDQLRSNCTMEHSRGPYGENLFWGTGWDWKATDVVLNWAEEHAFYNPANNSCLPGQVCGHFTQIVWNNTERVGCARVECAGGGVIITCNYDPPGNWVGERPYELAAPGTAA</sequence>
<organism evidence="4 5">
    <name type="scientific">Ananas comosus</name>
    <name type="common">Pineapple</name>
    <name type="synonym">Ananas ananas</name>
    <dbReference type="NCBI Taxonomy" id="4615"/>
    <lineage>
        <taxon>Eukaryota</taxon>
        <taxon>Viridiplantae</taxon>
        <taxon>Streptophyta</taxon>
        <taxon>Embryophyta</taxon>
        <taxon>Tracheophyta</taxon>
        <taxon>Spermatophyta</taxon>
        <taxon>Magnoliopsida</taxon>
        <taxon>Liliopsida</taxon>
        <taxon>Poales</taxon>
        <taxon>Bromeliaceae</taxon>
        <taxon>Bromelioideae</taxon>
        <taxon>Ananas</taxon>
    </lineage>
</organism>
<dbReference type="AlphaFoldDB" id="A0A199VN09"/>
<dbReference type="FunFam" id="3.40.33.10:FF:000004">
    <property type="entry name" value="CAP, cysteine-rich secretory protein, antigen 5"/>
    <property type="match status" value="1"/>
</dbReference>
<evidence type="ECO:0000313" key="5">
    <source>
        <dbReference type="Proteomes" id="UP000092600"/>
    </source>
</evidence>
<evidence type="ECO:0000256" key="1">
    <source>
        <dbReference type="SAM" id="MobiDB-lite"/>
    </source>
</evidence>
<feature type="compositionally biased region" description="Pro residues" evidence="1">
    <location>
        <begin position="27"/>
        <end position="52"/>
    </location>
</feature>
<evidence type="ECO:0000313" key="4">
    <source>
        <dbReference type="EMBL" id="OAY78572.1"/>
    </source>
</evidence>
<comment type="caution">
    <text evidence="4">The sequence shown here is derived from an EMBL/GenBank/DDBJ whole genome shotgun (WGS) entry which is preliminary data.</text>
</comment>
<dbReference type="GO" id="GO:0005576">
    <property type="term" value="C:extracellular region"/>
    <property type="evidence" value="ECO:0007669"/>
    <property type="project" value="InterPro"/>
</dbReference>
<dbReference type="Proteomes" id="UP000092600">
    <property type="component" value="Unassembled WGS sequence"/>
</dbReference>
<dbReference type="STRING" id="4615.A0A199VN09"/>
<dbReference type="InterPro" id="IPR018244">
    <property type="entry name" value="Allrgn_V5/Tpx1_CS"/>
</dbReference>
<feature type="signal peptide" evidence="2">
    <location>
        <begin position="1"/>
        <end position="21"/>
    </location>
</feature>
<feature type="chain" id="PRO_5008285993" evidence="2">
    <location>
        <begin position="22"/>
        <end position="224"/>
    </location>
</feature>
<dbReference type="InterPro" id="IPR001283">
    <property type="entry name" value="CRISP-related"/>
</dbReference>
<reference evidence="4 5" key="1">
    <citation type="journal article" date="2016" name="DNA Res.">
        <title>The draft genome of MD-2 pineapple using hybrid error correction of long reads.</title>
        <authorList>
            <person name="Redwan R.M."/>
            <person name="Saidin A."/>
            <person name="Kumar S.V."/>
        </authorList>
    </citation>
    <scope>NUCLEOTIDE SEQUENCE [LARGE SCALE GENOMIC DNA]</scope>
    <source>
        <strain evidence="5">cv. MD2</strain>
        <tissue evidence="4">Leaf</tissue>
    </source>
</reference>
<dbReference type="SMART" id="SM00198">
    <property type="entry name" value="SCP"/>
    <property type="match status" value="1"/>
</dbReference>
<keyword evidence="2" id="KW-0732">Signal</keyword>
<evidence type="ECO:0000256" key="2">
    <source>
        <dbReference type="SAM" id="SignalP"/>
    </source>
</evidence>
<dbReference type="SUPFAM" id="SSF101447">
    <property type="entry name" value="Formin homology 2 domain (FH2 domain)"/>
    <property type="match status" value="1"/>
</dbReference>
<dbReference type="Pfam" id="PF00188">
    <property type="entry name" value="CAP"/>
    <property type="match status" value="1"/>
</dbReference>
<feature type="domain" description="SCP" evidence="3">
    <location>
        <begin position="79"/>
        <end position="211"/>
    </location>
</feature>
<feature type="region of interest" description="Disordered" evidence="1">
    <location>
        <begin position="24"/>
        <end position="58"/>
    </location>
</feature>
<gene>
    <name evidence="4" type="ORF">ACMD2_26843</name>
</gene>
<name>A0A199VN09_ANACO</name>
<proteinExistence type="predicted"/>
<dbReference type="PROSITE" id="PS01010">
    <property type="entry name" value="CRISP_2"/>
    <property type="match status" value="1"/>
</dbReference>
<dbReference type="InterPro" id="IPR014044">
    <property type="entry name" value="CAP_dom"/>
</dbReference>